<dbReference type="InterPro" id="IPR038715">
    <property type="entry name" value="RNA_pol_inhibitor_sf"/>
</dbReference>
<protein>
    <submittedName>
        <fullName evidence="1">RNA polymerase inhibitor</fullName>
    </submittedName>
</protein>
<dbReference type="EMBL" id="KY084243">
    <property type="protein sequence ID" value="APD19628.1"/>
    <property type="molecule type" value="Genomic_DNA"/>
</dbReference>
<accession>A0A1J0MEQ9</accession>
<proteinExistence type="predicted"/>
<dbReference type="Pfam" id="PF16857">
    <property type="entry name" value="RNA_pol_inhib"/>
    <property type="match status" value="1"/>
</dbReference>
<keyword evidence="2" id="KW-1185">Reference proteome</keyword>
<sequence>MSENKGSLVVNDKKFFVTIECSSQSFEVPVFAQDLDTALKLAEWQYEADRRFAVTRVRPDRKV</sequence>
<dbReference type="Proteomes" id="UP000225077">
    <property type="component" value="Segment"/>
</dbReference>
<evidence type="ECO:0000313" key="1">
    <source>
        <dbReference type="EMBL" id="APD19628.1"/>
    </source>
</evidence>
<dbReference type="Gene3D" id="3.10.20.510">
    <property type="entry name" value="RNA polymerase inhibitor"/>
    <property type="match status" value="1"/>
</dbReference>
<reference evidence="1 2" key="1">
    <citation type="submission" date="2016-11" db="EMBL/GenBank/DDBJ databases">
        <authorList>
            <person name="Jaros S."/>
            <person name="Januszkiewicz K."/>
            <person name="Wedrychowicz H."/>
        </authorList>
    </citation>
    <scope>NUCLEOTIDE SEQUENCE [LARGE SCALE GENOMIC DNA]</scope>
</reference>
<organism evidence="1 2">
    <name type="scientific">Pectobacterium phage PP74</name>
    <dbReference type="NCBI Taxonomy" id="1916101"/>
    <lineage>
        <taxon>Viruses</taxon>
        <taxon>Duplodnaviria</taxon>
        <taxon>Heunggongvirae</taxon>
        <taxon>Uroviricota</taxon>
        <taxon>Caudoviricetes</taxon>
        <taxon>Autographivirales</taxon>
        <taxon>Autotranscriptaviridae</taxon>
        <taxon>Studiervirinae</taxon>
        <taxon>Berlinvirus</taxon>
        <taxon>Berlinvirus PP74</taxon>
    </lineage>
</organism>
<name>A0A1J0MEQ9_9CAUD</name>
<evidence type="ECO:0000313" key="2">
    <source>
        <dbReference type="Proteomes" id="UP000225077"/>
    </source>
</evidence>
<dbReference type="InterPro" id="IPR016412">
    <property type="entry name" value="RNA_pol_inhibitor"/>
</dbReference>
<gene>
    <name evidence="1" type="ORF">PP74_15</name>
</gene>